<gene>
    <name evidence="9" type="ORF">Q4Q40_23895</name>
</gene>
<dbReference type="Gene3D" id="3.40.50.720">
    <property type="entry name" value="NAD(P)-binding Rossmann-like Domain"/>
    <property type="match status" value="1"/>
</dbReference>
<dbReference type="InterPro" id="IPR054514">
    <property type="entry name" value="RhiE-like_linker"/>
</dbReference>
<dbReference type="Gene3D" id="3.40.47.10">
    <property type="match status" value="1"/>
</dbReference>
<accession>A0ABT8WWL2</accession>
<dbReference type="Gene3D" id="1.10.1240.100">
    <property type="match status" value="1"/>
</dbReference>
<dbReference type="InterPro" id="IPR036736">
    <property type="entry name" value="ACP-like_sf"/>
</dbReference>
<dbReference type="Pfam" id="PF08659">
    <property type="entry name" value="KR"/>
    <property type="match status" value="1"/>
</dbReference>
<dbReference type="Pfam" id="PF00550">
    <property type="entry name" value="PP-binding"/>
    <property type="match status" value="1"/>
</dbReference>
<dbReference type="InterPro" id="IPR014031">
    <property type="entry name" value="Ketoacyl_synth_C"/>
</dbReference>
<evidence type="ECO:0000313" key="9">
    <source>
        <dbReference type="EMBL" id="MDO5977247.1"/>
    </source>
</evidence>
<evidence type="ECO:0000256" key="5">
    <source>
        <dbReference type="ARBA" id="ARBA00022553"/>
    </source>
</evidence>
<comment type="caution">
    <text evidence="9">The sequence shown here is derived from an EMBL/GenBank/DDBJ whole genome shotgun (WGS) entry which is preliminary data.</text>
</comment>
<dbReference type="Pfam" id="PF02801">
    <property type="entry name" value="Ketoacyl-synt_C"/>
    <property type="match status" value="1"/>
</dbReference>
<dbReference type="InterPro" id="IPR013968">
    <property type="entry name" value="PKS_KR"/>
</dbReference>
<keyword evidence="7" id="KW-0677">Repeat</keyword>
<protein>
    <submittedName>
        <fullName evidence="9">Type I polyketide synthase</fullName>
    </submittedName>
</protein>
<keyword evidence="4" id="KW-0963">Cytoplasm</keyword>
<dbReference type="InterPro" id="IPR016039">
    <property type="entry name" value="Thiolase-like"/>
</dbReference>
<dbReference type="InterPro" id="IPR020841">
    <property type="entry name" value="PKS_Beta-ketoAc_synthase_dom"/>
</dbReference>
<evidence type="ECO:0000256" key="6">
    <source>
        <dbReference type="ARBA" id="ARBA00022679"/>
    </source>
</evidence>
<feature type="domain" description="Ketosynthase family 3 (KS3)" evidence="8">
    <location>
        <begin position="558"/>
        <end position="996"/>
    </location>
</feature>
<keyword evidence="5" id="KW-0597">Phosphoprotein</keyword>
<evidence type="ECO:0000313" key="10">
    <source>
        <dbReference type="Proteomes" id="UP001176806"/>
    </source>
</evidence>
<sequence>MTRNWSVSVGENPDPFPFDNHIVFFAGLQNDMDLGDIESRTLHSNADSMPDKFNDFAIDLFNQIQKLLKQKSSDKVLLQLVVPEGETNSLFSALFGLLRTAQQENPRISCQSIALDKKSRASIHSLLIQERSLKDQQVRYRNGKREICSWEETETPTDTQIPWHDNGVYLITGGLGGLGIIFAKEIKERCKDACLILTGRSEITPEKESQLKSLGSKVSYLQVDVSNNESVEKLFSKITQDNGRLSGIIHSAGIIKDNFIIKKTPSEVRDVLAPKVAGLNNIDLASKDMDLDFFIAFSSLSAVLGNPGQSDYAMANSFMDNYIQWRNNLIKQNQRKGRSISINWPLWKSGGMHVDPQTLKAMSNKTGITPLDTHNGIETLYSAWKTQTSQITVLQGNQKKIVKLLKGSLISKVEHKTTPLIQDKVNLELLKEKTLNKTITLFSKTIKLNANRIDPNDPFEMYGIDSMLISKLNYHLEKVFGETPKTLLFEYQTIISLTEYFLSEYPKKCIEWTQLKSIDKPIDHNVFKNDFPKLISFAKNKRLHKLKNTKPIENSINNEKIAIIGLSGKYPKANNLTEYWKNLSNGKDCISCIPKDRWSMENFFIKDSQEASTKGKSYSKWGGFLDGFANFDPLFFNISPKEAYDMDPQERLFIETCWEVIENAGYTRISIEEKFNSNIGVFVGVTKTGYNLYGPDLWKNDVNSLPHTSFGSIANRVSYLLNLKGPSIPIDTMCSSSLTAIHESCQHLLRGECEMAIAGGVNLYLHPSSYVALSSKHMLSIDGKCKSFGKGGNGFVPGEGVGSVLLKPLSKAIEDNDKIYGVIKGTSINHGGKTNGYTVPNPKSQGDLIYRVMDKASVNARSISYIEAHGTGTDLGDPIEVRGLNSAFRKDTQDKQFCFLGSAKSNIGHLEAAAGIAGLTKVLLQMENKKIVPSLHSSELNGNINFKESPFMVPQKLINWERPLVRTDGELKELLRTAGISSFGAGGSNAHVIIEEYDSSTRVSNIEVTTDSPGIFVLSAKTERALKEQALLLLEFISEESINKNTLADIAYTLQIGRESFEYRLAMLAVDLEALKMKLQSFIGNEKDIDDLYQGQVKRNKESLNSLSKDEDMHKTIEAWIQKKKYTKLLELWVKGFSFDWNNLYNTDKPLRISLPTYPFSKDRYWILETTYTNKSNTLLNGINPKKLHPLIHENTSTLAEQKFSSFFTG</sequence>
<keyword evidence="6" id="KW-0808">Transferase</keyword>
<dbReference type="InterPro" id="IPR036291">
    <property type="entry name" value="NAD(P)-bd_dom_sf"/>
</dbReference>
<keyword evidence="3" id="KW-0596">Phosphopantetheine</keyword>
<dbReference type="SUPFAM" id="SSF47336">
    <property type="entry name" value="ACP-like"/>
    <property type="match status" value="1"/>
</dbReference>
<name>A0ABT8WWL2_9FLAO</name>
<dbReference type="Gene3D" id="1.10.1200.10">
    <property type="entry name" value="ACP-like"/>
    <property type="match status" value="1"/>
</dbReference>
<dbReference type="InterPro" id="IPR057326">
    <property type="entry name" value="KR_dom"/>
</dbReference>
<dbReference type="CDD" id="cd08953">
    <property type="entry name" value="KR_2_SDR_x"/>
    <property type="match status" value="1"/>
</dbReference>
<dbReference type="RefSeq" id="WP_303304576.1">
    <property type="nucleotide sequence ID" value="NZ_JAUOEL010000017.1"/>
</dbReference>
<dbReference type="PANTHER" id="PTHR43775:SF37">
    <property type="entry name" value="SI:DKEY-61P9.11"/>
    <property type="match status" value="1"/>
</dbReference>
<evidence type="ECO:0000256" key="4">
    <source>
        <dbReference type="ARBA" id="ARBA00022490"/>
    </source>
</evidence>
<organism evidence="9 10">
    <name type="scientific">Flavivirga jejuensis</name>
    <dbReference type="NCBI Taxonomy" id="870487"/>
    <lineage>
        <taxon>Bacteria</taxon>
        <taxon>Pseudomonadati</taxon>
        <taxon>Bacteroidota</taxon>
        <taxon>Flavobacteriia</taxon>
        <taxon>Flavobacteriales</taxon>
        <taxon>Flavobacteriaceae</taxon>
        <taxon>Flavivirga</taxon>
    </lineage>
</organism>
<evidence type="ECO:0000256" key="3">
    <source>
        <dbReference type="ARBA" id="ARBA00022450"/>
    </source>
</evidence>
<evidence type="ECO:0000259" key="8">
    <source>
        <dbReference type="PROSITE" id="PS52004"/>
    </source>
</evidence>
<dbReference type="InterPro" id="IPR050091">
    <property type="entry name" value="PKS_NRPS_Biosynth_Enz"/>
</dbReference>
<dbReference type="SUPFAM" id="SSF53901">
    <property type="entry name" value="Thiolase-like"/>
    <property type="match status" value="1"/>
</dbReference>
<dbReference type="SMART" id="SM00822">
    <property type="entry name" value="PKS_KR"/>
    <property type="match status" value="1"/>
</dbReference>
<dbReference type="EMBL" id="JAUOEL010000017">
    <property type="protein sequence ID" value="MDO5977247.1"/>
    <property type="molecule type" value="Genomic_DNA"/>
</dbReference>
<dbReference type="CDD" id="cd00833">
    <property type="entry name" value="PKS"/>
    <property type="match status" value="1"/>
</dbReference>
<keyword evidence="10" id="KW-1185">Reference proteome</keyword>
<evidence type="ECO:0000256" key="7">
    <source>
        <dbReference type="ARBA" id="ARBA00022737"/>
    </source>
</evidence>
<proteinExistence type="predicted"/>
<comment type="subcellular location">
    <subcellularLocation>
        <location evidence="1">Cytoplasm</location>
    </subcellularLocation>
</comment>
<evidence type="ECO:0000256" key="1">
    <source>
        <dbReference type="ARBA" id="ARBA00004496"/>
    </source>
</evidence>
<dbReference type="InterPro" id="IPR014030">
    <property type="entry name" value="Ketoacyl_synth_N"/>
</dbReference>
<feature type="non-terminal residue" evidence="9">
    <location>
        <position position="1210"/>
    </location>
</feature>
<dbReference type="SMART" id="SM00825">
    <property type="entry name" value="PKS_KS"/>
    <property type="match status" value="1"/>
</dbReference>
<dbReference type="PANTHER" id="PTHR43775">
    <property type="entry name" value="FATTY ACID SYNTHASE"/>
    <property type="match status" value="1"/>
</dbReference>
<reference evidence="9" key="1">
    <citation type="submission" date="2023-07" db="EMBL/GenBank/DDBJ databases">
        <title>Two novel species in the genus Flavivirga.</title>
        <authorList>
            <person name="Kwon K."/>
        </authorList>
    </citation>
    <scope>NUCLEOTIDE SEQUENCE</scope>
    <source>
        <strain evidence="9">KACC 14158</strain>
    </source>
</reference>
<comment type="pathway">
    <text evidence="2">Antibiotic biosynthesis.</text>
</comment>
<dbReference type="PROSITE" id="PS52004">
    <property type="entry name" value="KS3_2"/>
    <property type="match status" value="1"/>
</dbReference>
<evidence type="ECO:0000256" key="2">
    <source>
        <dbReference type="ARBA" id="ARBA00004792"/>
    </source>
</evidence>
<dbReference type="Pfam" id="PF00109">
    <property type="entry name" value="ketoacyl-synt"/>
    <property type="match status" value="1"/>
</dbReference>
<dbReference type="SUPFAM" id="SSF51735">
    <property type="entry name" value="NAD(P)-binding Rossmann-fold domains"/>
    <property type="match status" value="1"/>
</dbReference>
<dbReference type="Pfam" id="PF22336">
    <property type="entry name" value="RhiE-like_linker"/>
    <property type="match status" value="1"/>
</dbReference>
<dbReference type="InterPro" id="IPR009081">
    <property type="entry name" value="PP-bd_ACP"/>
</dbReference>
<dbReference type="Proteomes" id="UP001176806">
    <property type="component" value="Unassembled WGS sequence"/>
</dbReference>